<evidence type="ECO:0000256" key="1">
    <source>
        <dbReference type="ARBA" id="ARBA00023002"/>
    </source>
</evidence>
<dbReference type="SUPFAM" id="SSF51905">
    <property type="entry name" value="FAD/NAD(P)-binding domain"/>
    <property type="match status" value="1"/>
</dbReference>
<sequence length="407" mass="44965">MAVAGFASTPTKSSYDVVIVGGAIMGASTAWFLSDNKDFNGSVLVVERDPSYESCSTAHTNSCMRQQFSSPLNVRISQFAADFVKNLRSYMGGDARVPEMDIQNYGYLYLADNDGFANVLRANQKVQLDNGAETRLLSPDDIAREYPFYNVEDLVLGSINTKDEGYFDGGGVFDWFRRSSRERGVEYVANEVVAMTKNAAGTRVESVTLKSGEVIACGQIVNASGPRAARTAKMAGIEVPVEPRKRFTWIFAAEQPLDRDLPLTIDPTGVHFRQDGPQSYLAGCPADPDPAVEFDDFHMDHNRWQDHVWPIIATRIPQFEAIKVVTEWAGHYAYNTLDQNAILGAHPEVGNFVFLNGFSGHGLQQSPAMGRGTAEWLAYGEFRSLDLTPFGFERIVEGRPFVEKAVI</sequence>
<evidence type="ECO:0000313" key="3">
    <source>
        <dbReference type="EMBL" id="TCL01502.1"/>
    </source>
</evidence>
<keyword evidence="4" id="KW-1185">Reference proteome</keyword>
<reference evidence="3 4" key="1">
    <citation type="submission" date="2019-03" db="EMBL/GenBank/DDBJ databases">
        <title>Genomic Encyclopedia of Archaeal and Bacterial Type Strains, Phase II (KMG-II): from individual species to whole genera.</title>
        <authorList>
            <person name="Goeker M."/>
        </authorList>
    </citation>
    <scope>NUCLEOTIDE SEQUENCE [LARGE SCALE GENOMIC DNA]</scope>
    <source>
        <strain evidence="3 4">DSM 26433</strain>
    </source>
</reference>
<dbReference type="EMBL" id="SMGR01000002">
    <property type="protein sequence ID" value="TCL01502.1"/>
    <property type="molecule type" value="Genomic_DNA"/>
</dbReference>
<gene>
    <name evidence="3" type="ORF">BXY66_2817</name>
</gene>
<keyword evidence="1" id="KW-0560">Oxidoreductase</keyword>
<dbReference type="PANTHER" id="PTHR13847">
    <property type="entry name" value="SARCOSINE DEHYDROGENASE-RELATED"/>
    <property type="match status" value="1"/>
</dbReference>
<dbReference type="AlphaFoldDB" id="A0A4R1N5Z5"/>
<accession>A0A4R1N5Z5</accession>
<dbReference type="GO" id="GO:0032981">
    <property type="term" value="P:mitochondrial respiratory chain complex I assembly"/>
    <property type="evidence" value="ECO:0007669"/>
    <property type="project" value="TreeGrafter"/>
</dbReference>
<dbReference type="RefSeq" id="WP_132860884.1">
    <property type="nucleotide sequence ID" value="NZ_SMGR01000002.1"/>
</dbReference>
<dbReference type="PANTHER" id="PTHR13847:SF287">
    <property type="entry name" value="FAD-DEPENDENT OXIDOREDUCTASE DOMAIN-CONTAINING PROTEIN 1"/>
    <property type="match status" value="1"/>
</dbReference>
<protein>
    <submittedName>
        <fullName evidence="3">Glycine/D-amino acid oxidase-like deaminating enzyme</fullName>
    </submittedName>
</protein>
<evidence type="ECO:0000313" key="4">
    <source>
        <dbReference type="Proteomes" id="UP000295673"/>
    </source>
</evidence>
<dbReference type="GO" id="GO:0005737">
    <property type="term" value="C:cytoplasm"/>
    <property type="evidence" value="ECO:0007669"/>
    <property type="project" value="TreeGrafter"/>
</dbReference>
<proteinExistence type="predicted"/>
<organism evidence="3 4">
    <name type="scientific">Shimia isoporae</name>
    <dbReference type="NCBI Taxonomy" id="647720"/>
    <lineage>
        <taxon>Bacteria</taxon>
        <taxon>Pseudomonadati</taxon>
        <taxon>Pseudomonadota</taxon>
        <taxon>Alphaproteobacteria</taxon>
        <taxon>Rhodobacterales</taxon>
        <taxon>Roseobacteraceae</taxon>
    </lineage>
</organism>
<dbReference type="Pfam" id="PF01266">
    <property type="entry name" value="DAO"/>
    <property type="match status" value="1"/>
</dbReference>
<dbReference type="Gene3D" id="3.30.9.10">
    <property type="entry name" value="D-Amino Acid Oxidase, subunit A, domain 2"/>
    <property type="match status" value="1"/>
</dbReference>
<dbReference type="Proteomes" id="UP000295673">
    <property type="component" value="Unassembled WGS sequence"/>
</dbReference>
<dbReference type="InterPro" id="IPR006076">
    <property type="entry name" value="FAD-dep_OxRdtase"/>
</dbReference>
<comment type="caution">
    <text evidence="3">The sequence shown here is derived from an EMBL/GenBank/DDBJ whole genome shotgun (WGS) entry which is preliminary data.</text>
</comment>
<dbReference type="InterPro" id="IPR036188">
    <property type="entry name" value="FAD/NAD-bd_sf"/>
</dbReference>
<feature type="domain" description="FAD dependent oxidoreductase" evidence="2">
    <location>
        <begin position="16"/>
        <end position="376"/>
    </location>
</feature>
<dbReference type="OrthoDB" id="9806452at2"/>
<evidence type="ECO:0000259" key="2">
    <source>
        <dbReference type="Pfam" id="PF01266"/>
    </source>
</evidence>
<dbReference type="Gene3D" id="3.50.50.60">
    <property type="entry name" value="FAD/NAD(P)-binding domain"/>
    <property type="match status" value="1"/>
</dbReference>
<name>A0A4R1N5Z5_9RHOB</name>
<dbReference type="GO" id="GO:0016491">
    <property type="term" value="F:oxidoreductase activity"/>
    <property type="evidence" value="ECO:0007669"/>
    <property type="project" value="UniProtKB-KW"/>
</dbReference>